<dbReference type="Proteomes" id="UP000266426">
    <property type="component" value="Unassembled WGS sequence"/>
</dbReference>
<feature type="region of interest" description="Disordered" evidence="1">
    <location>
        <begin position="244"/>
        <end position="264"/>
    </location>
</feature>
<dbReference type="EMBL" id="QZJZ01000062">
    <property type="protein sequence ID" value="RJP58718.1"/>
    <property type="molecule type" value="Genomic_DNA"/>
</dbReference>
<evidence type="ECO:0000313" key="2">
    <source>
        <dbReference type="EMBL" id="RJP58718.1"/>
    </source>
</evidence>
<reference evidence="2 3" key="1">
    <citation type="journal article" date="2017" name="ISME J.">
        <title>Energy and carbon metabolisms in a deep terrestrial subsurface fluid microbial community.</title>
        <authorList>
            <person name="Momper L."/>
            <person name="Jungbluth S.P."/>
            <person name="Lee M.D."/>
            <person name="Amend J.P."/>
        </authorList>
    </citation>
    <scope>NUCLEOTIDE SEQUENCE [LARGE SCALE GENOMIC DNA]</scope>
    <source>
        <strain evidence="2">SURF_26</strain>
    </source>
</reference>
<organism evidence="2 3">
    <name type="scientific">Candidatus Auribacter fodinae</name>
    <dbReference type="NCBI Taxonomy" id="2093366"/>
    <lineage>
        <taxon>Bacteria</taxon>
        <taxon>Pseudomonadati</taxon>
        <taxon>Candidatus Auribacterota</taxon>
        <taxon>Candidatus Auribacteria</taxon>
        <taxon>Candidatus Auribacterales</taxon>
        <taxon>Candidatus Auribacteraceae</taxon>
        <taxon>Candidatus Auribacter</taxon>
    </lineage>
</organism>
<comment type="caution">
    <text evidence="2">The sequence shown here is derived from an EMBL/GenBank/DDBJ whole genome shotgun (WGS) entry which is preliminary data.</text>
</comment>
<evidence type="ECO:0000256" key="1">
    <source>
        <dbReference type="SAM" id="MobiDB-lite"/>
    </source>
</evidence>
<protein>
    <submittedName>
        <fullName evidence="2">Uncharacterized protein</fullName>
    </submittedName>
</protein>
<feature type="compositionally biased region" description="Low complexity" evidence="1">
    <location>
        <begin position="244"/>
        <end position="256"/>
    </location>
</feature>
<sequence length="264" mass="30051">MIQKTIICLSLFIIICFQTGCGRKESAPKPQADLSNEPMVLEKVSEVESGISRLFPDASQYIYPNSTIGFQDTIKDNDDAPDLVQHISAHIMLESSDDIEIVYEYYKQLIPEDTFTIKHKHGKIQGIYCTYFSPHPHNVSMDNVTQLTITQPSRNFSDEMLSSQIKVLKQQRDQYEKMFKLQEEKYANMPNDTPKDGLQNIKSLIDRIDLQVAVLTNKTTLINVLLSVEPREIDIPVKTIELPLPDNDSLSLDNDSQTPESDNQ</sequence>
<accession>A0A3A4R8W5</accession>
<dbReference type="AlphaFoldDB" id="A0A3A4R8W5"/>
<proteinExistence type="predicted"/>
<name>A0A3A4R8W5_9BACT</name>
<evidence type="ECO:0000313" key="3">
    <source>
        <dbReference type="Proteomes" id="UP000266426"/>
    </source>
</evidence>
<gene>
    <name evidence="2" type="ORF">C4541_07485</name>
</gene>